<feature type="domain" description="ABM" evidence="1">
    <location>
        <begin position="2"/>
        <end position="91"/>
    </location>
</feature>
<keyword evidence="2" id="KW-0503">Monooxygenase</keyword>
<proteinExistence type="predicted"/>
<dbReference type="EMBL" id="FQXM01000024">
    <property type="protein sequence ID" value="SHH95591.1"/>
    <property type="molecule type" value="Genomic_DNA"/>
</dbReference>
<keyword evidence="3" id="KW-1185">Reference proteome</keyword>
<name>A0A1M5X730_9CLOT</name>
<dbReference type="InterPro" id="IPR050744">
    <property type="entry name" value="AI-2_Isomerase_LsrG"/>
</dbReference>
<dbReference type="AlphaFoldDB" id="A0A1M5X730"/>
<protein>
    <submittedName>
        <fullName evidence="2">Quinol monooxygenase YgiN</fullName>
    </submittedName>
</protein>
<dbReference type="Proteomes" id="UP000184447">
    <property type="component" value="Unassembled WGS sequence"/>
</dbReference>
<evidence type="ECO:0000313" key="3">
    <source>
        <dbReference type="Proteomes" id="UP000184447"/>
    </source>
</evidence>
<sequence>MIKVVAKNFPKEDKIAEVIELCKELVDATRKEEGCIKYELFQDVNEPNVLTFIEEWVDVEALNKHMASEHFTRIIPEFGEFMLKDGDINVYTKVI</sequence>
<organism evidence="2 3">
    <name type="scientific">Clostridium grantii DSM 8605</name>
    <dbReference type="NCBI Taxonomy" id="1121316"/>
    <lineage>
        <taxon>Bacteria</taxon>
        <taxon>Bacillati</taxon>
        <taxon>Bacillota</taxon>
        <taxon>Clostridia</taxon>
        <taxon>Eubacteriales</taxon>
        <taxon>Clostridiaceae</taxon>
        <taxon>Clostridium</taxon>
    </lineage>
</organism>
<dbReference type="Gene3D" id="3.30.70.100">
    <property type="match status" value="1"/>
</dbReference>
<evidence type="ECO:0000259" key="1">
    <source>
        <dbReference type="PROSITE" id="PS51725"/>
    </source>
</evidence>
<dbReference type="OrthoDB" id="287932at2"/>
<keyword evidence="2" id="KW-0560">Oxidoreductase</keyword>
<dbReference type="InterPro" id="IPR011008">
    <property type="entry name" value="Dimeric_a/b-barrel"/>
</dbReference>
<dbReference type="SUPFAM" id="SSF54909">
    <property type="entry name" value="Dimeric alpha+beta barrel"/>
    <property type="match status" value="1"/>
</dbReference>
<reference evidence="2 3" key="1">
    <citation type="submission" date="2016-11" db="EMBL/GenBank/DDBJ databases">
        <authorList>
            <person name="Jaros S."/>
            <person name="Januszkiewicz K."/>
            <person name="Wedrychowicz H."/>
        </authorList>
    </citation>
    <scope>NUCLEOTIDE SEQUENCE [LARGE SCALE GENOMIC DNA]</scope>
    <source>
        <strain evidence="2 3">DSM 8605</strain>
    </source>
</reference>
<dbReference type="PROSITE" id="PS51725">
    <property type="entry name" value="ABM"/>
    <property type="match status" value="1"/>
</dbReference>
<dbReference type="GO" id="GO:0004497">
    <property type="term" value="F:monooxygenase activity"/>
    <property type="evidence" value="ECO:0007669"/>
    <property type="project" value="UniProtKB-KW"/>
</dbReference>
<accession>A0A1M5X730</accession>
<dbReference type="InterPro" id="IPR007138">
    <property type="entry name" value="ABM_dom"/>
</dbReference>
<gene>
    <name evidence="2" type="ORF">SAMN02745207_03411</name>
</gene>
<dbReference type="Pfam" id="PF03992">
    <property type="entry name" value="ABM"/>
    <property type="match status" value="1"/>
</dbReference>
<evidence type="ECO:0000313" key="2">
    <source>
        <dbReference type="EMBL" id="SHH95591.1"/>
    </source>
</evidence>
<dbReference type="RefSeq" id="WP_073339859.1">
    <property type="nucleotide sequence ID" value="NZ_FQXM01000024.1"/>
</dbReference>
<dbReference type="PANTHER" id="PTHR33336:SF15">
    <property type="entry name" value="ABM DOMAIN-CONTAINING PROTEIN"/>
    <property type="match status" value="1"/>
</dbReference>
<dbReference type="PANTHER" id="PTHR33336">
    <property type="entry name" value="QUINOL MONOOXYGENASE YGIN-RELATED"/>
    <property type="match status" value="1"/>
</dbReference>